<name>H1XX49_CALAY</name>
<dbReference type="AlphaFoldDB" id="H1XX49"/>
<dbReference type="InParanoid" id="H1XX49"/>
<evidence type="ECO:0000256" key="1">
    <source>
        <dbReference type="ARBA" id="ARBA00004442"/>
    </source>
</evidence>
<evidence type="ECO:0000313" key="11">
    <source>
        <dbReference type="Proteomes" id="UP000004671"/>
    </source>
</evidence>
<dbReference type="GO" id="GO:0009279">
    <property type="term" value="C:cell outer membrane"/>
    <property type="evidence" value="ECO:0007669"/>
    <property type="project" value="UniProtKB-SubCell"/>
</dbReference>
<evidence type="ECO:0000256" key="7">
    <source>
        <dbReference type="ARBA" id="ARBA00023237"/>
    </source>
</evidence>
<evidence type="ECO:0000313" key="12">
    <source>
        <dbReference type="Proteomes" id="UP000183868"/>
    </source>
</evidence>
<evidence type="ECO:0000256" key="2">
    <source>
        <dbReference type="ARBA" id="ARBA00007613"/>
    </source>
</evidence>
<dbReference type="InterPro" id="IPR003423">
    <property type="entry name" value="OMP_efflux"/>
</dbReference>
<keyword evidence="4" id="KW-1134">Transmembrane beta strand</keyword>
<gene>
    <name evidence="9" type="ORF">Cabys_3970</name>
    <name evidence="10" type="ORF">Calab_1158</name>
</gene>
<dbReference type="PANTHER" id="PTHR30026">
    <property type="entry name" value="OUTER MEMBRANE PROTEIN TOLC"/>
    <property type="match status" value="1"/>
</dbReference>
<dbReference type="GO" id="GO:0015562">
    <property type="term" value="F:efflux transmembrane transporter activity"/>
    <property type="evidence" value="ECO:0007669"/>
    <property type="project" value="InterPro"/>
</dbReference>
<proteinExistence type="inferred from homology"/>
<dbReference type="OrthoDB" id="9811587at2"/>
<evidence type="ECO:0000256" key="6">
    <source>
        <dbReference type="ARBA" id="ARBA00023136"/>
    </source>
</evidence>
<keyword evidence="7" id="KW-0998">Cell outer membrane</keyword>
<evidence type="ECO:0000256" key="3">
    <source>
        <dbReference type="ARBA" id="ARBA00022448"/>
    </source>
</evidence>
<dbReference type="EMBL" id="CM001402">
    <property type="protein sequence ID" value="EHO40786.1"/>
    <property type="molecule type" value="Genomic_DNA"/>
</dbReference>
<evidence type="ECO:0000256" key="5">
    <source>
        <dbReference type="ARBA" id="ARBA00022692"/>
    </source>
</evidence>
<dbReference type="Gene3D" id="1.20.1600.10">
    <property type="entry name" value="Outer membrane efflux proteins (OEP)"/>
    <property type="match status" value="1"/>
</dbReference>
<dbReference type="Pfam" id="PF02321">
    <property type="entry name" value="OEP"/>
    <property type="match status" value="2"/>
</dbReference>
<protein>
    <submittedName>
        <fullName evidence="10">Outer membrane efflux protein</fullName>
    </submittedName>
    <submittedName>
        <fullName evidence="9">Outer membrane protein TolC</fullName>
    </submittedName>
</protein>
<dbReference type="Proteomes" id="UP000004671">
    <property type="component" value="Chromosome"/>
</dbReference>
<keyword evidence="5" id="KW-0812">Transmembrane</keyword>
<evidence type="ECO:0000313" key="9">
    <source>
        <dbReference type="EMBL" id="APF20715.1"/>
    </source>
</evidence>
<comment type="similarity">
    <text evidence="2">Belongs to the outer membrane factor (OMF) (TC 1.B.17) family.</text>
</comment>
<evidence type="ECO:0000256" key="8">
    <source>
        <dbReference type="SAM" id="Coils"/>
    </source>
</evidence>
<dbReference type="GO" id="GO:0015288">
    <property type="term" value="F:porin activity"/>
    <property type="evidence" value="ECO:0007669"/>
    <property type="project" value="TreeGrafter"/>
</dbReference>
<keyword evidence="6" id="KW-0472">Membrane</keyword>
<keyword evidence="8" id="KW-0175">Coiled coil</keyword>
<evidence type="ECO:0000313" key="10">
    <source>
        <dbReference type="EMBL" id="EHO40786.1"/>
    </source>
</evidence>
<reference evidence="9 12" key="2">
    <citation type="submission" date="2016-11" db="EMBL/GenBank/DDBJ databases">
        <title>Genomic analysis of Caldithrix abyssi and proposal of a novel bacterial phylum Caldithrichaeota.</title>
        <authorList>
            <person name="Kublanov I."/>
            <person name="Sigalova O."/>
            <person name="Gavrilov S."/>
            <person name="Lebedinsky A."/>
            <person name="Ivanova N."/>
            <person name="Daum C."/>
            <person name="Reddy T."/>
            <person name="Klenk H.P."/>
            <person name="Goker M."/>
            <person name="Reva O."/>
            <person name="Miroshnichenko M."/>
            <person name="Kyprides N."/>
            <person name="Woyke T."/>
            <person name="Gelfand M."/>
        </authorList>
    </citation>
    <scope>NUCLEOTIDE SEQUENCE [LARGE SCALE GENOMIC DNA]</scope>
    <source>
        <strain evidence="9 12">LF13</strain>
    </source>
</reference>
<sequence length="467" mass="54081" precursor="true">MRHGIRGVTTLIVLILFVSLPEFSRAQETKTVMTLEECIQLALQSNFNLRNSFYMKKAADFDVLKSYRGILPQVSVSVGRGEIETGPSEYLSNEPVGIDPETGNVIYEQRTRKIEKQTRSSSSAGLTVSQTVFDGGIWWNQIRKAKTDREASEYQYENDRNQVIFQVQQAYFDLIKQKKLLDVYEVAIERSRAQLERSQKMYELGATAQVDVYRAKVNLGNDRINYLNQKNIFEEAKKKLNLLMGRDPLTPIDVQPEFRIPGELPELEELFKTAWQHHPLLKKDLLSLQSSALSVKMAKGLNFPRISIYLNYDRFHESAIKVFSDYDQNYQIRYGINLSLNLFNGFSDYADIQKAELNRKMVREQIEEYKRSLKSEIHKTYQNYLSTLEMIKINEENLQAAKEEYRLAQERYNIGAGTQLEVREAQVNLTRAEETLVSTEYNAQLLLAQLDNQLGLSFTKVKEKLQK</sequence>
<dbReference type="SUPFAM" id="SSF56954">
    <property type="entry name" value="Outer membrane efflux proteins (OEP)"/>
    <property type="match status" value="1"/>
</dbReference>
<keyword evidence="11" id="KW-1185">Reference proteome</keyword>
<keyword evidence="3" id="KW-0813">Transport</keyword>
<evidence type="ECO:0000256" key="4">
    <source>
        <dbReference type="ARBA" id="ARBA00022452"/>
    </source>
</evidence>
<dbReference type="eggNOG" id="COG1538">
    <property type="taxonomic scope" value="Bacteria"/>
</dbReference>
<accession>H1XX49</accession>
<dbReference type="HOGENOM" id="CLU_012817_11_0_0"/>
<dbReference type="EMBL" id="CP018099">
    <property type="protein sequence ID" value="APF20715.1"/>
    <property type="molecule type" value="Genomic_DNA"/>
</dbReference>
<dbReference type="KEGG" id="caby:Cabys_3970"/>
<dbReference type="RefSeq" id="WP_006927827.1">
    <property type="nucleotide sequence ID" value="NZ_CM001402.1"/>
</dbReference>
<feature type="coiled-coil region" evidence="8">
    <location>
        <begin position="352"/>
        <end position="411"/>
    </location>
</feature>
<dbReference type="Proteomes" id="UP000183868">
    <property type="component" value="Chromosome"/>
</dbReference>
<reference evidence="10 11" key="1">
    <citation type="submission" date="2011-09" db="EMBL/GenBank/DDBJ databases">
        <title>The permanent draft genome of Caldithrix abyssi DSM 13497.</title>
        <authorList>
            <consortium name="US DOE Joint Genome Institute (JGI-PGF)"/>
            <person name="Lucas S."/>
            <person name="Han J."/>
            <person name="Lapidus A."/>
            <person name="Bruce D."/>
            <person name="Goodwin L."/>
            <person name="Pitluck S."/>
            <person name="Peters L."/>
            <person name="Kyrpides N."/>
            <person name="Mavromatis K."/>
            <person name="Ivanova N."/>
            <person name="Mikhailova N."/>
            <person name="Chertkov O."/>
            <person name="Detter J.C."/>
            <person name="Tapia R."/>
            <person name="Han C."/>
            <person name="Land M."/>
            <person name="Hauser L."/>
            <person name="Markowitz V."/>
            <person name="Cheng J.-F."/>
            <person name="Hugenholtz P."/>
            <person name="Woyke T."/>
            <person name="Wu D."/>
            <person name="Spring S."/>
            <person name="Brambilla E."/>
            <person name="Klenk H.-P."/>
            <person name="Eisen J.A."/>
        </authorList>
    </citation>
    <scope>NUCLEOTIDE SEQUENCE [LARGE SCALE GENOMIC DNA]</scope>
    <source>
        <strain evidence="10 11">DSM 13497</strain>
    </source>
</reference>
<organism evidence="10 11">
    <name type="scientific">Caldithrix abyssi DSM 13497</name>
    <dbReference type="NCBI Taxonomy" id="880073"/>
    <lineage>
        <taxon>Bacteria</taxon>
        <taxon>Pseudomonadati</taxon>
        <taxon>Calditrichota</taxon>
        <taxon>Calditrichia</taxon>
        <taxon>Calditrichales</taxon>
        <taxon>Calditrichaceae</taxon>
        <taxon>Caldithrix</taxon>
    </lineage>
</organism>
<dbReference type="STRING" id="880073.Cabys_3970"/>
<dbReference type="InterPro" id="IPR051906">
    <property type="entry name" value="TolC-like"/>
</dbReference>
<dbReference type="PANTHER" id="PTHR30026:SF20">
    <property type="entry name" value="OUTER MEMBRANE PROTEIN TOLC"/>
    <property type="match status" value="1"/>
</dbReference>
<dbReference type="GO" id="GO:1990281">
    <property type="term" value="C:efflux pump complex"/>
    <property type="evidence" value="ECO:0007669"/>
    <property type="project" value="TreeGrafter"/>
</dbReference>
<comment type="subcellular location">
    <subcellularLocation>
        <location evidence="1">Cell outer membrane</location>
    </subcellularLocation>
</comment>
<dbReference type="PaxDb" id="880073-Calab_1158"/>